<dbReference type="Pfam" id="PF02080">
    <property type="entry name" value="TrkA_C"/>
    <property type="match status" value="2"/>
</dbReference>
<evidence type="ECO:0000313" key="10">
    <source>
        <dbReference type="Proteomes" id="UP000594464"/>
    </source>
</evidence>
<dbReference type="AlphaFoldDB" id="A0A7T0C1R0"/>
<protein>
    <recommendedName>
        <fullName evidence="1">Trk system potassium uptake protein TrkA</fullName>
    </recommendedName>
</protein>
<keyword evidence="6" id="KW-0406">Ion transport</keyword>
<feature type="domain" description="RCK C-terminal" evidence="8">
    <location>
        <begin position="141"/>
        <end position="225"/>
    </location>
</feature>
<evidence type="ECO:0000259" key="7">
    <source>
        <dbReference type="PROSITE" id="PS51201"/>
    </source>
</evidence>
<evidence type="ECO:0000256" key="6">
    <source>
        <dbReference type="ARBA" id="ARBA00023065"/>
    </source>
</evidence>
<dbReference type="NCBIfam" id="NF007031">
    <property type="entry name" value="PRK09496.1-2"/>
    <property type="match status" value="1"/>
</dbReference>
<feature type="domain" description="RCK C-terminal" evidence="8">
    <location>
        <begin position="365"/>
        <end position="447"/>
    </location>
</feature>
<dbReference type="InterPro" id="IPR006037">
    <property type="entry name" value="RCK_C"/>
</dbReference>
<proteinExistence type="predicted"/>
<dbReference type="PROSITE" id="PS51201">
    <property type="entry name" value="RCK_N"/>
    <property type="match status" value="2"/>
</dbReference>
<gene>
    <name evidence="9" type="primary">trkA</name>
    <name evidence="9" type="ORF">G3M78_05755</name>
</gene>
<evidence type="ECO:0000256" key="4">
    <source>
        <dbReference type="ARBA" id="ARBA00022958"/>
    </source>
</evidence>
<dbReference type="GO" id="GO:0005886">
    <property type="term" value="C:plasma membrane"/>
    <property type="evidence" value="ECO:0007669"/>
    <property type="project" value="InterPro"/>
</dbReference>
<dbReference type="Gene3D" id="3.30.70.1450">
    <property type="entry name" value="Regulator of K+ conductance, C-terminal domain"/>
    <property type="match status" value="2"/>
</dbReference>
<keyword evidence="3" id="KW-0633">Potassium transport</keyword>
<dbReference type="PANTHER" id="PTHR43833:SF5">
    <property type="entry name" value="TRK SYSTEM POTASSIUM UPTAKE PROTEIN TRKA"/>
    <property type="match status" value="1"/>
</dbReference>
<reference evidence="10" key="1">
    <citation type="submission" date="2020-02" db="EMBL/GenBank/DDBJ databases">
        <title>Genomic and physiological characterization of two novel Nitrospinaceae genera.</title>
        <authorList>
            <person name="Mueller A.J."/>
            <person name="Jung M.-Y."/>
            <person name="Strachan C.R."/>
            <person name="Herbold C.W."/>
            <person name="Kirkegaard R.H."/>
            <person name="Daims H."/>
        </authorList>
    </citation>
    <scope>NUCLEOTIDE SEQUENCE [LARGE SCALE GENOMIC DNA]</scope>
</reference>
<dbReference type="Gene3D" id="3.40.50.720">
    <property type="entry name" value="NAD(P)-binding Rossmann-like Domain"/>
    <property type="match status" value="2"/>
</dbReference>
<organism evidence="9 10">
    <name type="scientific">Candidatus Nitrohelix vancouverensis</name>
    <dbReference type="NCBI Taxonomy" id="2705534"/>
    <lineage>
        <taxon>Bacteria</taxon>
        <taxon>Pseudomonadati</taxon>
        <taxon>Nitrospinota/Tectimicrobiota group</taxon>
        <taxon>Nitrospinota</taxon>
        <taxon>Nitrospinia</taxon>
        <taxon>Nitrospinales</taxon>
        <taxon>Nitrospinaceae</taxon>
        <taxon>Candidatus Nitrohelix</taxon>
    </lineage>
</organism>
<dbReference type="Proteomes" id="UP000594464">
    <property type="component" value="Chromosome"/>
</dbReference>
<dbReference type="PRINTS" id="PR00335">
    <property type="entry name" value="KUPTAKETRKA"/>
</dbReference>
<dbReference type="GO" id="GO:0015079">
    <property type="term" value="F:potassium ion transmembrane transporter activity"/>
    <property type="evidence" value="ECO:0007669"/>
    <property type="project" value="InterPro"/>
</dbReference>
<sequence>MRILIIGAGIVGSNLARELSNEGHDIAIIDSDAERIRPLADTLDILTVQGNACLPSVMIRAGIQSMEMVISVTERDEVNLYACFLASRFNIKHRFARLRSMEFSSPDAVIKLEDLYVDLAINPSEIIVDNVIKILASPGSTNVAEFANGQILLRQFDVPEDAPLAGKKIFETTGVSELDSIMIVAIVRDGQLLLPGDSDEIRPGDKIYTLLDKEFLPFLLPMLNKSVDQIEKIVIFGATQIAINLAKQLEKTTRDICIIEPSRDKANEAADVLSSTVVHHGSGTDMDLFNDINISQTDFFMSLSEDDEDNILAALLAKKKGAKRALVIANDPEYLPILDSIGMDITVNPRLITINSILKHLRQSQVVSVFKLIEDAELIEIIVDAESKIAGKTIGALDFPKDARIGAILRNGEMEFPKSDFCIHPGDSVIVVALSKAVEKIDKLFGKRSRFFPFK</sequence>
<evidence type="ECO:0000256" key="1">
    <source>
        <dbReference type="ARBA" id="ARBA00017378"/>
    </source>
</evidence>
<evidence type="ECO:0000256" key="5">
    <source>
        <dbReference type="ARBA" id="ARBA00023027"/>
    </source>
</evidence>
<dbReference type="InterPro" id="IPR036291">
    <property type="entry name" value="NAD(P)-bd_dom_sf"/>
</dbReference>
<accession>A0A7T0C1R0</accession>
<dbReference type="InterPro" id="IPR006036">
    <property type="entry name" value="K_uptake_TrkA"/>
</dbReference>
<feature type="domain" description="RCK N-terminal" evidence="7">
    <location>
        <begin position="1"/>
        <end position="132"/>
    </location>
</feature>
<dbReference type="SUPFAM" id="SSF116726">
    <property type="entry name" value="TrkA C-terminal domain-like"/>
    <property type="match status" value="2"/>
</dbReference>
<dbReference type="InterPro" id="IPR050721">
    <property type="entry name" value="Trk_Ktr_HKT_K-transport"/>
</dbReference>
<dbReference type="EMBL" id="CP048620">
    <property type="protein sequence ID" value="QPJ64915.1"/>
    <property type="molecule type" value="Genomic_DNA"/>
</dbReference>
<dbReference type="InterPro" id="IPR003148">
    <property type="entry name" value="RCK_N"/>
</dbReference>
<dbReference type="InterPro" id="IPR036721">
    <property type="entry name" value="RCK_C_sf"/>
</dbReference>
<evidence type="ECO:0000256" key="2">
    <source>
        <dbReference type="ARBA" id="ARBA00022448"/>
    </source>
</evidence>
<evidence type="ECO:0000256" key="3">
    <source>
        <dbReference type="ARBA" id="ARBA00022538"/>
    </source>
</evidence>
<keyword evidence="4" id="KW-0630">Potassium</keyword>
<name>A0A7T0C1R0_9BACT</name>
<evidence type="ECO:0000313" key="9">
    <source>
        <dbReference type="EMBL" id="QPJ64915.1"/>
    </source>
</evidence>
<dbReference type="NCBIfam" id="NF007039">
    <property type="entry name" value="PRK09496.3-2"/>
    <property type="match status" value="1"/>
</dbReference>
<dbReference type="Pfam" id="PF02254">
    <property type="entry name" value="TrkA_N"/>
    <property type="match status" value="2"/>
</dbReference>
<keyword evidence="2" id="KW-0813">Transport</keyword>
<dbReference type="PROSITE" id="PS51202">
    <property type="entry name" value="RCK_C"/>
    <property type="match status" value="2"/>
</dbReference>
<evidence type="ECO:0000259" key="8">
    <source>
        <dbReference type="PROSITE" id="PS51202"/>
    </source>
</evidence>
<dbReference type="NCBIfam" id="NF007032">
    <property type="entry name" value="PRK09496.1-4"/>
    <property type="match status" value="1"/>
</dbReference>
<feature type="domain" description="RCK N-terminal" evidence="7">
    <location>
        <begin position="230"/>
        <end position="349"/>
    </location>
</feature>
<dbReference type="KEGG" id="nva:G3M78_05755"/>
<dbReference type="SUPFAM" id="SSF51735">
    <property type="entry name" value="NAD(P)-binding Rossmann-fold domains"/>
    <property type="match status" value="2"/>
</dbReference>
<dbReference type="PANTHER" id="PTHR43833">
    <property type="entry name" value="POTASSIUM CHANNEL PROTEIN 2-RELATED-RELATED"/>
    <property type="match status" value="1"/>
</dbReference>
<keyword evidence="5" id="KW-0520">NAD</keyword>